<dbReference type="Proteomes" id="UP001430953">
    <property type="component" value="Unassembled WGS sequence"/>
</dbReference>
<reference evidence="1 2" key="1">
    <citation type="submission" date="2023-03" db="EMBL/GenBank/DDBJ databases">
        <title>High recombination rates correlate with genetic variation in Cardiocondyla obscurior ants.</title>
        <authorList>
            <person name="Errbii M."/>
        </authorList>
    </citation>
    <scope>NUCLEOTIDE SEQUENCE [LARGE SCALE GENOMIC DNA]</scope>
    <source>
        <strain evidence="1">Alpha-2009</strain>
        <tissue evidence="1">Whole body</tissue>
    </source>
</reference>
<protein>
    <submittedName>
        <fullName evidence="1">Uncharacterized protein</fullName>
    </submittedName>
</protein>
<proteinExistence type="predicted"/>
<gene>
    <name evidence="1" type="ORF">PUN28_014473</name>
</gene>
<dbReference type="EMBL" id="JADYXP020000015">
    <property type="protein sequence ID" value="KAL0109424.1"/>
    <property type="molecule type" value="Genomic_DNA"/>
</dbReference>
<evidence type="ECO:0000313" key="2">
    <source>
        <dbReference type="Proteomes" id="UP001430953"/>
    </source>
</evidence>
<accession>A0AAW2F462</accession>
<comment type="caution">
    <text evidence="1">The sequence shown here is derived from an EMBL/GenBank/DDBJ whole genome shotgun (WGS) entry which is preliminary data.</text>
</comment>
<organism evidence="1 2">
    <name type="scientific">Cardiocondyla obscurior</name>
    <dbReference type="NCBI Taxonomy" id="286306"/>
    <lineage>
        <taxon>Eukaryota</taxon>
        <taxon>Metazoa</taxon>
        <taxon>Ecdysozoa</taxon>
        <taxon>Arthropoda</taxon>
        <taxon>Hexapoda</taxon>
        <taxon>Insecta</taxon>
        <taxon>Pterygota</taxon>
        <taxon>Neoptera</taxon>
        <taxon>Endopterygota</taxon>
        <taxon>Hymenoptera</taxon>
        <taxon>Apocrita</taxon>
        <taxon>Aculeata</taxon>
        <taxon>Formicoidea</taxon>
        <taxon>Formicidae</taxon>
        <taxon>Myrmicinae</taxon>
        <taxon>Cardiocondyla</taxon>
    </lineage>
</organism>
<evidence type="ECO:0000313" key="1">
    <source>
        <dbReference type="EMBL" id="KAL0109424.1"/>
    </source>
</evidence>
<dbReference type="AlphaFoldDB" id="A0AAW2F462"/>
<keyword evidence="2" id="KW-1185">Reference proteome</keyword>
<name>A0AAW2F462_9HYME</name>
<sequence>MKPKKSARTPRETPGTTENRLRHVLFLHRVSRVLSSRGK</sequence>